<dbReference type="PANTHER" id="PTHR22891">
    <property type="entry name" value="EUKARYOTIC TRANSLATION INITIATION FACTOR 2C"/>
    <property type="match status" value="1"/>
</dbReference>
<dbReference type="STRING" id="50990.A0A4R5XEM1"/>
<feature type="compositionally biased region" description="Low complexity" evidence="1">
    <location>
        <begin position="35"/>
        <end position="51"/>
    </location>
</feature>
<dbReference type="SMART" id="SM00950">
    <property type="entry name" value="Piwi"/>
    <property type="match status" value="1"/>
</dbReference>
<dbReference type="PROSITE" id="PS50822">
    <property type="entry name" value="PIWI"/>
    <property type="match status" value="1"/>
</dbReference>
<dbReference type="CDD" id="cd02846">
    <property type="entry name" value="PAZ_argonaute_like"/>
    <property type="match status" value="1"/>
</dbReference>
<dbReference type="InterPro" id="IPR003165">
    <property type="entry name" value="Piwi"/>
</dbReference>
<dbReference type="OrthoDB" id="10252740at2759"/>
<dbReference type="InterPro" id="IPR036085">
    <property type="entry name" value="PAZ_dom_sf"/>
</dbReference>
<organism evidence="4 5">
    <name type="scientific">Rickenella mellea</name>
    <dbReference type="NCBI Taxonomy" id="50990"/>
    <lineage>
        <taxon>Eukaryota</taxon>
        <taxon>Fungi</taxon>
        <taxon>Dikarya</taxon>
        <taxon>Basidiomycota</taxon>
        <taxon>Agaricomycotina</taxon>
        <taxon>Agaricomycetes</taxon>
        <taxon>Hymenochaetales</taxon>
        <taxon>Rickenellaceae</taxon>
        <taxon>Rickenella</taxon>
    </lineage>
</organism>
<proteinExistence type="predicted"/>
<dbReference type="Pfam" id="PF16486">
    <property type="entry name" value="ArgoN"/>
    <property type="match status" value="1"/>
</dbReference>
<dbReference type="InterPro" id="IPR003100">
    <property type="entry name" value="PAZ_dom"/>
</dbReference>
<dbReference type="InterPro" id="IPR032472">
    <property type="entry name" value="ArgoL2"/>
</dbReference>
<sequence length="925" mass="101814">MPPRIAPSSSGGRGGGGRGRGGGGGGFQRGGGPPTRGAPAPATSVAPSASSHITTIGVKRTAYGTSGIPRTVLTNHFKVEIPQDVITHYDVVIEPSEKTLPARLNMDLITHLQKVVAPQIFTPPAVYDGRKNLFAARPLPLANNGTYQEFEFTLADRRTTDLQARPDARGPKVYKIKLNQVAKINPEGLSRYLQGKQSIDNDILTSITALNVVVRMEPTLKYPFNVRSFFTNAEKKGIGAGIELWRGYFQSVRPAMGQMLINVDISTATMYKEGPLIDLCLEFVGRPGQALALSPRRGFPDRERIRLQRFLAGIRVLTTHADANGNVSSTPRVVKKLSSAGAADLRFTMREGGSLTVAQYFHQAFNRALRFPELPCVEVGSGALLPLELCVVPPGQIMRKQVPPEKTKDVLEFATKKPEDRLNSIRRGLNVLSYGQSEYVRQFGMHVPDPNPLRVSARILAPPTLKYGAGSRQANITPRDGAWNMIDKRFYSPAAIKGWIVVVYERQQRFREENAQDMVGGLLSSFREVGITCPEGQPLIEWQNGQGDIAQQLKKVGGEYRQKRGILPSLIVAVLPDGGTDIYTAIKHFGDCVAGVATQCLKSSKCFRAKPQYYANVCLKINVKLGGINTIPDPASVRYLTDPVNPTIIMGADVIHPAPGSDGRPSFTALVANVDSESSKYIATSRVQESRKEMIDDLFDMSKHVLQKYMNYRSSVEKKANKFPKRIIFYRDGVSEGQFKQVLELEVPLLRKACEDLKIEPLPKVTVIVVGKRHHVRFFPSAPGEGDRSGNCPAGTVVDRDVAHPAEFDFYLQSHGGLLGTSRPAHYNVLLDENGFSPDGLQQLSFALCHVYARSTRSVSIPAPIYYADTVCTRAKNHYEPQSGVDFSDSATQVDDVQANEEKIKLFRNNFKPLHPNQALTMYFS</sequence>
<keyword evidence="5" id="KW-1185">Reference proteome</keyword>
<dbReference type="CDD" id="cd04657">
    <property type="entry name" value="Piwi_ago-like"/>
    <property type="match status" value="1"/>
</dbReference>
<dbReference type="SMART" id="SM01163">
    <property type="entry name" value="DUF1785"/>
    <property type="match status" value="1"/>
</dbReference>
<dbReference type="InterPro" id="IPR032473">
    <property type="entry name" value="Argonaute_Mid_dom"/>
</dbReference>
<dbReference type="GO" id="GO:0003723">
    <property type="term" value="F:RNA binding"/>
    <property type="evidence" value="ECO:0007669"/>
    <property type="project" value="InterPro"/>
</dbReference>
<dbReference type="Pfam" id="PF08699">
    <property type="entry name" value="ArgoL1"/>
    <property type="match status" value="1"/>
</dbReference>
<dbReference type="SUPFAM" id="SSF101690">
    <property type="entry name" value="PAZ domain"/>
    <property type="match status" value="1"/>
</dbReference>
<reference evidence="4 5" key="1">
    <citation type="submission" date="2018-06" db="EMBL/GenBank/DDBJ databases">
        <title>A transcriptomic atlas of mushroom development highlights an independent origin of complex multicellularity.</title>
        <authorList>
            <consortium name="DOE Joint Genome Institute"/>
            <person name="Krizsan K."/>
            <person name="Almasi E."/>
            <person name="Merenyi Z."/>
            <person name="Sahu N."/>
            <person name="Viragh M."/>
            <person name="Koszo T."/>
            <person name="Mondo S."/>
            <person name="Kiss B."/>
            <person name="Balint B."/>
            <person name="Kues U."/>
            <person name="Barry K."/>
            <person name="Hegedus J.C."/>
            <person name="Henrissat B."/>
            <person name="Johnson J."/>
            <person name="Lipzen A."/>
            <person name="Ohm R."/>
            <person name="Nagy I."/>
            <person name="Pangilinan J."/>
            <person name="Yan J."/>
            <person name="Xiong Y."/>
            <person name="Grigoriev I.V."/>
            <person name="Hibbett D.S."/>
            <person name="Nagy L.G."/>
        </authorList>
    </citation>
    <scope>NUCLEOTIDE SEQUENCE [LARGE SCALE GENOMIC DNA]</scope>
    <source>
        <strain evidence="4 5">SZMC22713</strain>
    </source>
</reference>
<feature type="domain" description="Piwi" evidence="3">
    <location>
        <begin position="570"/>
        <end position="880"/>
    </location>
</feature>
<evidence type="ECO:0000256" key="1">
    <source>
        <dbReference type="SAM" id="MobiDB-lite"/>
    </source>
</evidence>
<dbReference type="Proteomes" id="UP000294933">
    <property type="component" value="Unassembled WGS sequence"/>
</dbReference>
<feature type="compositionally biased region" description="Gly residues" evidence="1">
    <location>
        <begin position="11"/>
        <end position="34"/>
    </location>
</feature>
<dbReference type="Gene3D" id="3.30.420.10">
    <property type="entry name" value="Ribonuclease H-like superfamily/Ribonuclease H"/>
    <property type="match status" value="1"/>
</dbReference>
<evidence type="ECO:0000313" key="5">
    <source>
        <dbReference type="Proteomes" id="UP000294933"/>
    </source>
</evidence>
<gene>
    <name evidence="4" type="ORF">BD410DRAFT_29495</name>
</gene>
<evidence type="ECO:0000259" key="3">
    <source>
        <dbReference type="PROSITE" id="PS50822"/>
    </source>
</evidence>
<dbReference type="Pfam" id="PF16488">
    <property type="entry name" value="ArgoL2"/>
    <property type="match status" value="1"/>
</dbReference>
<dbReference type="EMBL" id="ML170156">
    <property type="protein sequence ID" value="TDL29564.1"/>
    <property type="molecule type" value="Genomic_DNA"/>
</dbReference>
<dbReference type="Pfam" id="PF02170">
    <property type="entry name" value="PAZ"/>
    <property type="match status" value="1"/>
</dbReference>
<feature type="domain" description="PAZ" evidence="2">
    <location>
        <begin position="275"/>
        <end position="394"/>
    </location>
</feature>
<protein>
    <submittedName>
        <fullName evidence="4">Argonaute-like protein</fullName>
    </submittedName>
</protein>
<name>A0A4R5XEM1_9AGAM</name>
<evidence type="ECO:0000259" key="2">
    <source>
        <dbReference type="PROSITE" id="PS50821"/>
    </source>
</evidence>
<accession>A0A4R5XEM1</accession>
<dbReference type="InterPro" id="IPR032474">
    <property type="entry name" value="Argonaute_N"/>
</dbReference>
<dbReference type="InterPro" id="IPR012337">
    <property type="entry name" value="RNaseH-like_sf"/>
</dbReference>
<dbReference type="VEuPathDB" id="FungiDB:BD410DRAFT_29495"/>
<dbReference type="PROSITE" id="PS50821">
    <property type="entry name" value="PAZ"/>
    <property type="match status" value="1"/>
</dbReference>
<feature type="region of interest" description="Disordered" evidence="1">
    <location>
        <begin position="1"/>
        <end position="51"/>
    </location>
</feature>
<dbReference type="Gene3D" id="3.40.50.2300">
    <property type="match status" value="1"/>
</dbReference>
<evidence type="ECO:0000313" key="4">
    <source>
        <dbReference type="EMBL" id="TDL29564.1"/>
    </source>
</evidence>
<dbReference type="Gene3D" id="2.170.260.10">
    <property type="entry name" value="paz domain"/>
    <property type="match status" value="1"/>
</dbReference>
<dbReference type="AlphaFoldDB" id="A0A4R5XEM1"/>
<dbReference type="SUPFAM" id="SSF53098">
    <property type="entry name" value="Ribonuclease H-like"/>
    <property type="match status" value="1"/>
</dbReference>
<dbReference type="InterPro" id="IPR045246">
    <property type="entry name" value="Piwi_ago-like"/>
</dbReference>
<dbReference type="Pfam" id="PF02171">
    <property type="entry name" value="Piwi"/>
    <property type="match status" value="1"/>
</dbReference>
<dbReference type="InterPro" id="IPR014811">
    <property type="entry name" value="ArgoL1"/>
</dbReference>
<dbReference type="Pfam" id="PF16487">
    <property type="entry name" value="ArgoMid"/>
    <property type="match status" value="1"/>
</dbReference>
<dbReference type="InterPro" id="IPR036397">
    <property type="entry name" value="RNaseH_sf"/>
</dbReference>